<evidence type="ECO:0000313" key="4">
    <source>
        <dbReference type="EMBL" id="ORX75259.1"/>
    </source>
</evidence>
<dbReference type="InterPro" id="IPR056827">
    <property type="entry name" value="CBM87_Agd3"/>
</dbReference>
<keyword evidence="1" id="KW-0812">Transmembrane</keyword>
<reference evidence="4 5" key="2">
    <citation type="submission" date="2016-08" db="EMBL/GenBank/DDBJ databases">
        <title>Pervasive Adenine N6-methylation of Active Genes in Fungi.</title>
        <authorList>
            <consortium name="DOE Joint Genome Institute"/>
            <person name="Mondo S.J."/>
            <person name="Dannebaum R.O."/>
            <person name="Kuo R.C."/>
            <person name="Labutti K."/>
            <person name="Haridas S."/>
            <person name="Kuo A."/>
            <person name="Salamov A."/>
            <person name="Ahrendt S.R."/>
            <person name="Lipzen A."/>
            <person name="Sullivan W."/>
            <person name="Andreopoulos W.B."/>
            <person name="Clum A."/>
            <person name="Lindquist E."/>
            <person name="Daum C."/>
            <person name="Ramamoorthy G.K."/>
            <person name="Gryganskyi A."/>
            <person name="Culley D."/>
            <person name="Magnuson J.K."/>
            <person name="James T.Y."/>
            <person name="O'Malley M.A."/>
            <person name="Stajich J.E."/>
            <person name="Spatafora J.W."/>
            <person name="Visel A."/>
            <person name="Grigoriev I.V."/>
        </authorList>
    </citation>
    <scope>NUCLEOTIDE SEQUENCE [LARGE SCALE GENOMIC DNA]</scope>
    <source>
        <strain evidence="4 5">S4</strain>
    </source>
</reference>
<feature type="domain" description="Agd3 deacetylase" evidence="2">
    <location>
        <begin position="199"/>
        <end position="558"/>
    </location>
</feature>
<feature type="domain" description="Agd3 CBM87" evidence="3">
    <location>
        <begin position="2"/>
        <end position="184"/>
    </location>
</feature>
<evidence type="ECO:0000259" key="3">
    <source>
        <dbReference type="Pfam" id="PF25116"/>
    </source>
</evidence>
<evidence type="ECO:0000259" key="2">
    <source>
        <dbReference type="Pfam" id="PF25115"/>
    </source>
</evidence>
<dbReference type="GO" id="GO:0031505">
    <property type="term" value="P:fungal-type cell wall organization"/>
    <property type="evidence" value="ECO:0007669"/>
    <property type="project" value="TreeGrafter"/>
</dbReference>
<dbReference type="AlphaFoldDB" id="A0A1Y1WNZ1"/>
<dbReference type="OrthoDB" id="2134680at2759"/>
<dbReference type="STRING" id="1754192.A0A1Y1WNZ1"/>
<accession>A0A1Y1WNZ1</accession>
<comment type="caution">
    <text evidence="4">The sequence shown here is derived from an EMBL/GenBank/DDBJ whole genome shotgun (WGS) entry which is preliminary data.</text>
</comment>
<proteinExistence type="predicted"/>
<protein>
    <submittedName>
        <fullName evidence="4">Uncharacterized protein</fullName>
    </submittedName>
</protein>
<keyword evidence="1" id="KW-0472">Membrane</keyword>
<organism evidence="4 5">
    <name type="scientific">Anaeromyces robustus</name>
    <dbReference type="NCBI Taxonomy" id="1754192"/>
    <lineage>
        <taxon>Eukaryota</taxon>
        <taxon>Fungi</taxon>
        <taxon>Fungi incertae sedis</taxon>
        <taxon>Chytridiomycota</taxon>
        <taxon>Chytridiomycota incertae sedis</taxon>
        <taxon>Neocallimastigomycetes</taxon>
        <taxon>Neocallimastigales</taxon>
        <taxon>Neocallimastigaceae</taxon>
        <taxon>Anaeromyces</taxon>
    </lineage>
</organism>
<dbReference type="InterPro" id="IPR050788">
    <property type="entry name" value="Yeast_SRP1/TIP1_CWP"/>
</dbReference>
<evidence type="ECO:0000313" key="5">
    <source>
        <dbReference type="Proteomes" id="UP000193944"/>
    </source>
</evidence>
<sequence>MFEGYGMNYEIIKLPLTGDLKLEENNVALYNAIVIEQATQEMLSGIKTQIEEYQKKYKVRVAYLNSEPDPAYGFTQTNQNVMMRRVILTEQGIELAKKYQMKGKDIHMDVGTCITDSQLVCQPYNHYEVTFNNPDYTPILKYDDVDSFAGAIVKQKNGLESIHFFIPYIESTSAYFTSHLWISWVNYGLIDGYRRIYFDIQIDDYFADNKFNLTESIHYRTSVEDMKNISNWQKDIVSKRMPKGSKFKIELAMNGLHILTAAHHKEFVITDWTEYEYNSKQDYIKPLTEIGSSRWKGNEDTEWDVNALKNDKLYDYFAQNPQTQDDFYWLTHTFSHQNLNYASLNDANNEIGLNIKMADEPYLGMYKRDCFSQHSIITPEISGLHNGHVLQVFEKYGIKYAVGDTSRADLTQENYHLPFISTMQTSNYEGFIVIPRQPPQIYWDCSTKDEILAWYQVFYGTSIDWTTHLNNEAELHVKNLLKLRHDPYMFHEGNLRNVDMPEVEIEGVTGKFGVMQQWVERILAEYNKYLDWPLISIKMDDLAQTYLRRLDQKNCKPQYTMVIDDTSFKISEIKVSSTSGECKVPIFAIRNTEFNEGNGITIEKEGNDPPTAWIEASNKSPKSIKFKKEIKWNDDNYTPTSGGDTDSNNDFGTSNKTVIYILMGIIILIVLLLVSLIILKSKKKPSKENRSSKQYHSLDHY</sequence>
<name>A0A1Y1WNZ1_9FUNG</name>
<dbReference type="PANTHER" id="PTHR31002:SF34">
    <property type="entry name" value="CELL WALL PROTEIN CWP1-RELATED"/>
    <property type="match status" value="1"/>
</dbReference>
<keyword evidence="1" id="KW-1133">Transmembrane helix</keyword>
<dbReference type="GO" id="GO:0000324">
    <property type="term" value="C:fungal-type vacuole"/>
    <property type="evidence" value="ECO:0007669"/>
    <property type="project" value="TreeGrafter"/>
</dbReference>
<evidence type="ECO:0000256" key="1">
    <source>
        <dbReference type="SAM" id="Phobius"/>
    </source>
</evidence>
<dbReference type="EMBL" id="MCFG01000368">
    <property type="protein sequence ID" value="ORX75259.1"/>
    <property type="molecule type" value="Genomic_DNA"/>
</dbReference>
<dbReference type="Pfam" id="PF25115">
    <property type="entry name" value="Agd3_CE"/>
    <property type="match status" value="1"/>
</dbReference>
<dbReference type="Pfam" id="PF25116">
    <property type="entry name" value="CBM87_Agd3"/>
    <property type="match status" value="1"/>
</dbReference>
<dbReference type="Proteomes" id="UP000193944">
    <property type="component" value="Unassembled WGS sequence"/>
</dbReference>
<dbReference type="InterPro" id="IPR056826">
    <property type="entry name" value="Agd3_CE"/>
</dbReference>
<gene>
    <name evidence="4" type="ORF">BCR32DRAFT_329887</name>
</gene>
<keyword evidence="5" id="KW-1185">Reference proteome</keyword>
<dbReference type="GO" id="GO:0009277">
    <property type="term" value="C:fungal-type cell wall"/>
    <property type="evidence" value="ECO:0007669"/>
    <property type="project" value="TreeGrafter"/>
</dbReference>
<dbReference type="GO" id="GO:0005199">
    <property type="term" value="F:structural constituent of cell wall"/>
    <property type="evidence" value="ECO:0007669"/>
    <property type="project" value="TreeGrafter"/>
</dbReference>
<reference evidence="4 5" key="1">
    <citation type="submission" date="2016-08" db="EMBL/GenBank/DDBJ databases">
        <title>A Parts List for Fungal Cellulosomes Revealed by Comparative Genomics.</title>
        <authorList>
            <consortium name="DOE Joint Genome Institute"/>
            <person name="Haitjema C.H."/>
            <person name="Gilmore S.P."/>
            <person name="Henske J.K."/>
            <person name="Solomon K.V."/>
            <person name="De Groot R."/>
            <person name="Kuo A."/>
            <person name="Mondo S.J."/>
            <person name="Salamov A.A."/>
            <person name="Labutti K."/>
            <person name="Zhao Z."/>
            <person name="Chiniquy J."/>
            <person name="Barry K."/>
            <person name="Brewer H.M."/>
            <person name="Purvine S.O."/>
            <person name="Wright A.T."/>
            <person name="Boxma B."/>
            <person name="Van Alen T."/>
            <person name="Hackstein J.H."/>
            <person name="Baker S.E."/>
            <person name="Grigoriev I.V."/>
            <person name="O'Malley M.A."/>
        </authorList>
    </citation>
    <scope>NUCLEOTIDE SEQUENCE [LARGE SCALE GENOMIC DNA]</scope>
    <source>
        <strain evidence="4 5">S4</strain>
    </source>
</reference>
<dbReference type="PANTHER" id="PTHR31002">
    <property type="entry name" value="SERIPAUPERIN"/>
    <property type="match status" value="1"/>
</dbReference>
<feature type="transmembrane region" description="Helical" evidence="1">
    <location>
        <begin position="658"/>
        <end position="679"/>
    </location>
</feature>